<feature type="compositionally biased region" description="Polar residues" evidence="3">
    <location>
        <begin position="719"/>
        <end position="728"/>
    </location>
</feature>
<evidence type="ECO:0000313" key="4">
    <source>
        <dbReference type="EMBL" id="KDR81495.1"/>
    </source>
</evidence>
<keyword evidence="5" id="KW-1185">Reference proteome</keyword>
<dbReference type="EMBL" id="KL142370">
    <property type="protein sequence ID" value="KDR81495.1"/>
    <property type="molecule type" value="Genomic_DNA"/>
</dbReference>
<sequence>MSAQGDDERKLPPFPKPLNSIHILDALKRSPDAGATIVFSKLGISDIGVFEAEELANAGQQTSQETGSVVERLALGNNRLSSLPPEFSLFTRLRYLNLKHNSFTTFPDVLTLIPSLDTLDLSHNRISKLPPYPGNLARLRVFCLSRNKIARLPLYITQFGRLEVLQTDRNPLEWPPETVIQSLRDVKDTTSRKDWIRSLFNWMEVDASKGREYDDSGYSEQQDWEVDPPTTSWQFPRHDGHFDPGPTPHARSFSIDSNASISSTHESPHGLNMTEQLHPVSYRTGSSPNYIGRSPRELEMATDAVSESSYTQPPQGSTAYDGVADTEQVHSRTKSHVGPRKPPHSFVTGKKSLPDLHNVHEESTKRMPDLPEKMSPTYFLPIDNVPADSSFLPSSSLKDDSSFRLYPATADSEDVHSSDAGALRFIAAERNSYFHRSSTVIVNPSLPTSLLRLHESARGILFAMGQLYQALEHYGRQGLDERISSIFKKVLDPGNVNLLHLIRSLDRFNDVSQKSTPSPAVCRGLVESCRDTVSTFRKAVGILILQIGHEVINDARFVRWLILELYGTTAELSFAWQAMVPGIETLKPFIYGSIFSNSAPFTFGSEPDALKSTTALSHLEDLTPVVRLRPADSSFGTGRARTARRHAGSFSSKDVQIGKELPSYDILPSMAGGLATHTPTLRTPKRLITTPIVTSFISNSPSYFSPSTPANTGHHFRDASQSSLPDSSPIMSPTTLFESQASNKTLVNEEVLHAIQKAVEIAPTVWDQIQDALGNVAYSNSEVRDILEGARLITGRLSRHVFDMSGDFHAGGKVIREDAHVFLKIIVQLSSLLKTHGNPHSVSSTLRSNLVNLTNYSEEFAIQLHIHTSSASFHASRSNSPTTYSKAATYNINTQPLEDNLLSSSLSRFPSAQATLDSVKQSTSIAYDGSSAIALFTSKPPSVRRLRVVRDISSDSSDPG</sequence>
<evidence type="ECO:0000256" key="2">
    <source>
        <dbReference type="ARBA" id="ARBA00022737"/>
    </source>
</evidence>
<feature type="compositionally biased region" description="Basic residues" evidence="3">
    <location>
        <begin position="331"/>
        <end position="343"/>
    </location>
</feature>
<dbReference type="OrthoDB" id="1394818at2759"/>
<dbReference type="Proteomes" id="UP000027222">
    <property type="component" value="Unassembled WGS sequence"/>
</dbReference>
<evidence type="ECO:0000256" key="3">
    <source>
        <dbReference type="SAM" id="MobiDB-lite"/>
    </source>
</evidence>
<dbReference type="STRING" id="685588.A0A067TE75"/>
<feature type="compositionally biased region" description="Basic and acidic residues" evidence="3">
    <location>
        <begin position="352"/>
        <end position="372"/>
    </location>
</feature>
<dbReference type="Pfam" id="PF10428">
    <property type="entry name" value="SOG2"/>
    <property type="match status" value="1"/>
</dbReference>
<proteinExistence type="predicted"/>
<dbReference type="PANTHER" id="PTHR48051">
    <property type="match status" value="1"/>
</dbReference>
<evidence type="ECO:0008006" key="6">
    <source>
        <dbReference type="Google" id="ProtNLM"/>
    </source>
</evidence>
<dbReference type="SUPFAM" id="SSF52075">
    <property type="entry name" value="Outer arm dynein light chain 1"/>
    <property type="match status" value="1"/>
</dbReference>
<dbReference type="GO" id="GO:0005737">
    <property type="term" value="C:cytoplasm"/>
    <property type="evidence" value="ECO:0007669"/>
    <property type="project" value="TreeGrafter"/>
</dbReference>
<dbReference type="Gene3D" id="3.80.10.10">
    <property type="entry name" value="Ribonuclease Inhibitor"/>
    <property type="match status" value="1"/>
</dbReference>
<feature type="region of interest" description="Disordered" evidence="3">
    <location>
        <begin position="300"/>
        <end position="372"/>
    </location>
</feature>
<dbReference type="Pfam" id="PF13855">
    <property type="entry name" value="LRR_8"/>
    <property type="match status" value="1"/>
</dbReference>
<dbReference type="InterPro" id="IPR003591">
    <property type="entry name" value="Leu-rich_rpt_typical-subtyp"/>
</dbReference>
<dbReference type="InterPro" id="IPR050216">
    <property type="entry name" value="LRR_domain-containing"/>
</dbReference>
<accession>A0A067TE75</accession>
<keyword evidence="2" id="KW-0677">Repeat</keyword>
<dbReference type="HOGENOM" id="CLU_006272_0_0_1"/>
<gene>
    <name evidence="4" type="ORF">GALMADRAFT_239473</name>
</gene>
<evidence type="ECO:0000313" key="5">
    <source>
        <dbReference type="Proteomes" id="UP000027222"/>
    </source>
</evidence>
<dbReference type="InterPro" id="IPR032675">
    <property type="entry name" value="LRR_dom_sf"/>
</dbReference>
<protein>
    <recommendedName>
        <fullName evidence="6">RAM signaling network component</fullName>
    </recommendedName>
</protein>
<feature type="region of interest" description="Disordered" evidence="3">
    <location>
        <begin position="703"/>
        <end position="728"/>
    </location>
</feature>
<feature type="compositionally biased region" description="Polar residues" evidence="3">
    <location>
        <begin position="305"/>
        <end position="318"/>
    </location>
</feature>
<dbReference type="PROSITE" id="PS51450">
    <property type="entry name" value="LRR"/>
    <property type="match status" value="2"/>
</dbReference>
<dbReference type="InterPro" id="IPR001611">
    <property type="entry name" value="Leu-rich_rpt"/>
</dbReference>
<dbReference type="AlphaFoldDB" id="A0A067TE75"/>
<organism evidence="4 5">
    <name type="scientific">Galerina marginata (strain CBS 339.88)</name>
    <dbReference type="NCBI Taxonomy" id="685588"/>
    <lineage>
        <taxon>Eukaryota</taxon>
        <taxon>Fungi</taxon>
        <taxon>Dikarya</taxon>
        <taxon>Basidiomycota</taxon>
        <taxon>Agaricomycotina</taxon>
        <taxon>Agaricomycetes</taxon>
        <taxon>Agaricomycetidae</taxon>
        <taxon>Agaricales</taxon>
        <taxon>Agaricineae</taxon>
        <taxon>Strophariaceae</taxon>
        <taxon>Galerina</taxon>
    </lineage>
</organism>
<dbReference type="SMART" id="SM00369">
    <property type="entry name" value="LRR_TYP"/>
    <property type="match status" value="4"/>
</dbReference>
<evidence type="ECO:0000256" key="1">
    <source>
        <dbReference type="ARBA" id="ARBA00022614"/>
    </source>
</evidence>
<name>A0A067TE75_GALM3</name>
<dbReference type="PANTHER" id="PTHR48051:SF54">
    <property type="entry name" value="LEUCINE-RICH REPEAT-CONTAINING PROTEIN"/>
    <property type="match status" value="1"/>
</dbReference>
<keyword evidence="1" id="KW-0433">Leucine-rich repeat</keyword>
<feature type="region of interest" description="Disordered" evidence="3">
    <location>
        <begin position="211"/>
        <end position="254"/>
    </location>
</feature>
<dbReference type="InterPro" id="IPR019487">
    <property type="entry name" value="RAM_signalling_pathway_SOG2"/>
</dbReference>
<reference evidence="5" key="1">
    <citation type="journal article" date="2014" name="Proc. Natl. Acad. Sci. U.S.A.">
        <title>Extensive sampling of basidiomycete genomes demonstrates inadequacy of the white-rot/brown-rot paradigm for wood decay fungi.</title>
        <authorList>
            <person name="Riley R."/>
            <person name="Salamov A.A."/>
            <person name="Brown D.W."/>
            <person name="Nagy L.G."/>
            <person name="Floudas D."/>
            <person name="Held B.W."/>
            <person name="Levasseur A."/>
            <person name="Lombard V."/>
            <person name="Morin E."/>
            <person name="Otillar R."/>
            <person name="Lindquist E.A."/>
            <person name="Sun H."/>
            <person name="LaButti K.M."/>
            <person name="Schmutz J."/>
            <person name="Jabbour D."/>
            <person name="Luo H."/>
            <person name="Baker S.E."/>
            <person name="Pisabarro A.G."/>
            <person name="Walton J.D."/>
            <person name="Blanchette R.A."/>
            <person name="Henrissat B."/>
            <person name="Martin F."/>
            <person name="Cullen D."/>
            <person name="Hibbett D.S."/>
            <person name="Grigoriev I.V."/>
        </authorList>
    </citation>
    <scope>NUCLEOTIDE SEQUENCE [LARGE SCALE GENOMIC DNA]</scope>
    <source>
        <strain evidence="5">CBS 339.88</strain>
    </source>
</reference>